<sequence>MEYKRLSHSSLHVSQICLGTMTWGAQNTQAQAFEQLDYAIGEGVNFIDTAEMYPVPPEAETQGETERILGNYLKQRGNRDNLIIASKVAAPGGKSDYIRPNMALDWRNVHAAVDASLERLQLDTIDLYQVHWPDRNTNFFGELSYNQIDEHEKQTPIIDTLEALSDLVKAGKIRYIGISNETPWGFMEYLRLAEKHDLPKIVSVQNPYNLLNRSYEIGMAEISHREEVPLLAYSPLAFGALSGKYLDNQWPEGARMTLFKRFARYTGTQMALDATRAYVELAQEFNMSPAQMALAFVNSRKFVASNIIGATNLEQLKQNIDSINCAISPELQLRLDELALQYRVPCP</sequence>
<organism evidence="6 7">
    <name type="scientific">Shewanella pneumatophori</name>
    <dbReference type="NCBI Taxonomy" id="314092"/>
    <lineage>
        <taxon>Bacteria</taxon>
        <taxon>Pseudomonadati</taxon>
        <taxon>Pseudomonadota</taxon>
        <taxon>Gammaproteobacteria</taxon>
        <taxon>Alteromonadales</taxon>
        <taxon>Shewanellaceae</taxon>
        <taxon>Shewanella</taxon>
    </lineage>
</organism>
<keyword evidence="2" id="KW-0560">Oxidoreductase</keyword>
<dbReference type="Proteomes" id="UP001139293">
    <property type="component" value="Unassembled WGS sequence"/>
</dbReference>
<dbReference type="Gene3D" id="3.20.20.100">
    <property type="entry name" value="NADP-dependent oxidoreductase domain"/>
    <property type="match status" value="1"/>
</dbReference>
<dbReference type="InterPro" id="IPR050523">
    <property type="entry name" value="AKR_Detox_Biosynth"/>
</dbReference>
<proteinExistence type="inferred from homology"/>
<dbReference type="InterPro" id="IPR036812">
    <property type="entry name" value="NAD(P)_OxRdtase_dom_sf"/>
</dbReference>
<dbReference type="FunFam" id="3.20.20.100:FF:000005">
    <property type="entry name" value="NADP(H)-dependent aldo-keto reductase"/>
    <property type="match status" value="1"/>
</dbReference>
<protein>
    <recommendedName>
        <fullName evidence="4">Protein tas</fullName>
    </recommendedName>
</protein>
<keyword evidence="1" id="KW-0521">NADP</keyword>
<dbReference type="PANTHER" id="PTHR43364:SF4">
    <property type="entry name" value="NAD(P)-LINKED OXIDOREDUCTASE SUPERFAMILY PROTEIN"/>
    <property type="match status" value="1"/>
</dbReference>
<dbReference type="NCBIfam" id="NF007912">
    <property type="entry name" value="PRK10625.1"/>
    <property type="match status" value="1"/>
</dbReference>
<name>A0A9X1ZFK0_9GAMM</name>
<dbReference type="PANTHER" id="PTHR43364">
    <property type="entry name" value="NADH-SPECIFIC METHYLGLYOXAL REDUCTASE-RELATED"/>
    <property type="match status" value="1"/>
</dbReference>
<evidence type="ECO:0000256" key="4">
    <source>
        <dbReference type="ARBA" id="ARBA00070119"/>
    </source>
</evidence>
<evidence type="ECO:0000256" key="2">
    <source>
        <dbReference type="ARBA" id="ARBA00023002"/>
    </source>
</evidence>
<gene>
    <name evidence="6" type="ORF">L2740_16315</name>
</gene>
<dbReference type="SUPFAM" id="SSF51430">
    <property type="entry name" value="NAD(P)-linked oxidoreductase"/>
    <property type="match status" value="1"/>
</dbReference>
<keyword evidence="7" id="KW-1185">Reference proteome</keyword>
<dbReference type="AlphaFoldDB" id="A0A9X1ZFK0"/>
<dbReference type="RefSeq" id="WP_248951167.1">
    <property type="nucleotide sequence ID" value="NZ_JAKILB010000011.1"/>
</dbReference>
<reference evidence="6" key="1">
    <citation type="submission" date="2022-01" db="EMBL/GenBank/DDBJ databases">
        <title>Whole genome-based taxonomy of the Shewanellaceae.</title>
        <authorList>
            <person name="Martin-Rodriguez A.J."/>
        </authorList>
    </citation>
    <scope>NUCLEOTIDE SEQUENCE</scope>
    <source>
        <strain evidence="6">KCTC 23973</strain>
    </source>
</reference>
<dbReference type="InterPro" id="IPR023210">
    <property type="entry name" value="NADP_OxRdtase_dom"/>
</dbReference>
<comment type="caution">
    <text evidence="6">The sequence shown here is derived from an EMBL/GenBank/DDBJ whole genome shotgun (WGS) entry which is preliminary data.</text>
</comment>
<dbReference type="GO" id="GO:0016491">
    <property type="term" value="F:oxidoreductase activity"/>
    <property type="evidence" value="ECO:0007669"/>
    <property type="project" value="UniProtKB-KW"/>
</dbReference>
<accession>A0A9X1ZFK0</accession>
<evidence type="ECO:0000256" key="1">
    <source>
        <dbReference type="ARBA" id="ARBA00022857"/>
    </source>
</evidence>
<dbReference type="EMBL" id="JAKILB010000011">
    <property type="protein sequence ID" value="MCL1140112.1"/>
    <property type="molecule type" value="Genomic_DNA"/>
</dbReference>
<evidence type="ECO:0000313" key="6">
    <source>
        <dbReference type="EMBL" id="MCL1140112.1"/>
    </source>
</evidence>
<dbReference type="CDD" id="cd19094">
    <property type="entry name" value="AKR_Tas-like"/>
    <property type="match status" value="1"/>
</dbReference>
<evidence type="ECO:0000259" key="5">
    <source>
        <dbReference type="Pfam" id="PF00248"/>
    </source>
</evidence>
<feature type="domain" description="NADP-dependent oxidoreductase" evidence="5">
    <location>
        <begin position="16"/>
        <end position="337"/>
    </location>
</feature>
<dbReference type="Pfam" id="PF00248">
    <property type="entry name" value="Aldo_ket_red"/>
    <property type="match status" value="1"/>
</dbReference>
<evidence type="ECO:0000313" key="7">
    <source>
        <dbReference type="Proteomes" id="UP001139293"/>
    </source>
</evidence>
<evidence type="ECO:0000256" key="3">
    <source>
        <dbReference type="ARBA" id="ARBA00038157"/>
    </source>
</evidence>
<comment type="similarity">
    <text evidence="3">Belongs to the aldo/keto reductase family. Aldo/keto reductase 2 subfamily.</text>
</comment>